<reference evidence="2 3" key="1">
    <citation type="submission" date="2019-04" db="EMBL/GenBank/DDBJ databases">
        <title>Streptomyces sp. nov. Bv016 isolated from bark of Buahinia variegata.</title>
        <authorList>
            <person name="Kanchanasin P."/>
            <person name="Tanasupawat S."/>
            <person name="Yuki M."/>
            <person name="Kudo T."/>
        </authorList>
    </citation>
    <scope>NUCLEOTIDE SEQUENCE [LARGE SCALE GENOMIC DNA]</scope>
    <source>
        <strain evidence="2 3">JCM 4765</strain>
    </source>
</reference>
<evidence type="ECO:0000313" key="3">
    <source>
        <dbReference type="Proteomes" id="UP000298513"/>
    </source>
</evidence>
<dbReference type="Proteomes" id="UP000298513">
    <property type="component" value="Unassembled WGS sequence"/>
</dbReference>
<protein>
    <recommendedName>
        <fullName evidence="4">Secreted protein</fullName>
    </recommendedName>
</protein>
<organism evidence="2 3">
    <name type="scientific">Streptomyces griseoluteus</name>
    <dbReference type="NCBI Taxonomy" id="29306"/>
    <lineage>
        <taxon>Bacteria</taxon>
        <taxon>Bacillati</taxon>
        <taxon>Actinomycetota</taxon>
        <taxon>Actinomycetes</taxon>
        <taxon>Kitasatosporales</taxon>
        <taxon>Streptomycetaceae</taxon>
        <taxon>Streptomyces</taxon>
    </lineage>
</organism>
<name>A0A4Z1CYX4_STRGP</name>
<feature type="signal peptide" evidence="1">
    <location>
        <begin position="1"/>
        <end position="25"/>
    </location>
</feature>
<sequence length="225" mass="24158">MHIRIACRSALVAVLLSFAAVPASAAGEGTRADRSCGDLQLTGSLPAPPVGMAVQQAVSIGVDCRPRLGEVRLTPLGRAGGTAAGAGTKDTESGWHRLSSWNEMYDCCHIRMTALYLTSHWATEGGRVVSAGADATQQWNREPWDAGWSRKSATEGVDCATGCPASRSEAHADFTYRGIFDATGAWYANTHHSYVDLKADGTAFCHFEVNLRHTFIGWNWQRGCA</sequence>
<accession>A0A4Z1CYX4</accession>
<evidence type="ECO:0000313" key="2">
    <source>
        <dbReference type="EMBL" id="TGN74364.1"/>
    </source>
</evidence>
<gene>
    <name evidence="2" type="ORF">E5082_30110</name>
</gene>
<dbReference type="EMBL" id="SRRU01000015">
    <property type="protein sequence ID" value="TGN74364.1"/>
    <property type="molecule type" value="Genomic_DNA"/>
</dbReference>
<keyword evidence="1" id="KW-0732">Signal</keyword>
<evidence type="ECO:0008006" key="4">
    <source>
        <dbReference type="Google" id="ProtNLM"/>
    </source>
</evidence>
<dbReference type="AlphaFoldDB" id="A0A4Z1CYX4"/>
<comment type="caution">
    <text evidence="2">The sequence shown here is derived from an EMBL/GenBank/DDBJ whole genome shotgun (WGS) entry which is preliminary data.</text>
</comment>
<proteinExistence type="predicted"/>
<evidence type="ECO:0000256" key="1">
    <source>
        <dbReference type="SAM" id="SignalP"/>
    </source>
</evidence>
<feature type="chain" id="PRO_5021292721" description="Secreted protein" evidence="1">
    <location>
        <begin position="26"/>
        <end position="225"/>
    </location>
</feature>
<keyword evidence="3" id="KW-1185">Reference proteome</keyword>